<dbReference type="PROSITE" id="PS00917">
    <property type="entry name" value="ASN_GLN_ASE_2"/>
    <property type="match status" value="1"/>
</dbReference>
<evidence type="ECO:0000313" key="7">
    <source>
        <dbReference type="EMBL" id="KAK8854169.1"/>
    </source>
</evidence>
<dbReference type="PANTHER" id="PTHR11707:SF28">
    <property type="entry name" value="60 KDA LYSOPHOSPHOLIPASE"/>
    <property type="match status" value="1"/>
</dbReference>
<keyword evidence="8" id="KW-1185">Reference proteome</keyword>
<evidence type="ECO:0000259" key="5">
    <source>
        <dbReference type="Pfam" id="PF00710"/>
    </source>
</evidence>
<evidence type="ECO:0000256" key="3">
    <source>
        <dbReference type="PROSITE-ProRule" id="PRU10099"/>
    </source>
</evidence>
<feature type="active site" evidence="3">
    <location>
        <position position="24"/>
    </location>
</feature>
<dbReference type="InterPro" id="IPR020827">
    <property type="entry name" value="Asparaginase/glutaminase_AS1"/>
</dbReference>
<dbReference type="PIRSF" id="PIRSF500176">
    <property type="entry name" value="L_ASNase"/>
    <property type="match status" value="1"/>
</dbReference>
<dbReference type="InterPro" id="IPR027473">
    <property type="entry name" value="L-asparaginase_C"/>
</dbReference>
<dbReference type="PROSITE" id="PS51732">
    <property type="entry name" value="ASN_GLN_ASE_3"/>
    <property type="match status" value="1"/>
</dbReference>
<dbReference type="InterPro" id="IPR027474">
    <property type="entry name" value="L-asparaginase_N"/>
</dbReference>
<dbReference type="PRINTS" id="PR00139">
    <property type="entry name" value="ASNGLNASE"/>
</dbReference>
<dbReference type="PIRSF" id="PIRSF001220">
    <property type="entry name" value="L-ASNase_gatD"/>
    <property type="match status" value="1"/>
</dbReference>
<dbReference type="EC" id="3.5.1.1" evidence="1"/>
<dbReference type="InterPro" id="IPR036152">
    <property type="entry name" value="Asp/glu_Ase-like_sf"/>
</dbReference>
<name>A0ABR2HWZ0_9EUKA</name>
<dbReference type="InterPro" id="IPR006034">
    <property type="entry name" value="Asparaginase/glutaminase-like"/>
</dbReference>
<dbReference type="Pfam" id="PF00710">
    <property type="entry name" value="Asparaginase"/>
    <property type="match status" value="1"/>
</dbReference>
<organism evidence="7 8">
    <name type="scientific">Tritrichomonas musculus</name>
    <dbReference type="NCBI Taxonomy" id="1915356"/>
    <lineage>
        <taxon>Eukaryota</taxon>
        <taxon>Metamonada</taxon>
        <taxon>Parabasalia</taxon>
        <taxon>Tritrichomonadida</taxon>
        <taxon>Tritrichomonadidae</taxon>
        <taxon>Tritrichomonas</taxon>
    </lineage>
</organism>
<dbReference type="InterPro" id="IPR006033">
    <property type="entry name" value="AsnA_fam"/>
</dbReference>
<dbReference type="EMBL" id="JAPFFF010000021">
    <property type="protein sequence ID" value="KAK8854169.1"/>
    <property type="molecule type" value="Genomic_DNA"/>
</dbReference>
<dbReference type="PANTHER" id="PTHR11707">
    <property type="entry name" value="L-ASPARAGINASE"/>
    <property type="match status" value="1"/>
</dbReference>
<gene>
    <name evidence="7" type="ORF">M9Y10_016726</name>
</gene>
<evidence type="ECO:0000259" key="6">
    <source>
        <dbReference type="Pfam" id="PF17763"/>
    </source>
</evidence>
<keyword evidence="2" id="KW-0378">Hydrolase</keyword>
<dbReference type="InterPro" id="IPR037152">
    <property type="entry name" value="L-asparaginase_N_sf"/>
</dbReference>
<dbReference type="InterPro" id="IPR041725">
    <property type="entry name" value="L-asparaginase_I"/>
</dbReference>
<comment type="caution">
    <text evidence="7">The sequence shown here is derived from an EMBL/GenBank/DDBJ whole genome shotgun (WGS) entry which is preliminary data.</text>
</comment>
<proteinExistence type="predicted"/>
<dbReference type="Proteomes" id="UP001470230">
    <property type="component" value="Unassembled WGS sequence"/>
</dbReference>
<dbReference type="CDD" id="cd08963">
    <property type="entry name" value="L-asparaginase_I"/>
    <property type="match status" value="1"/>
</dbReference>
<dbReference type="SMART" id="SM00870">
    <property type="entry name" value="Asparaginase"/>
    <property type="match status" value="1"/>
</dbReference>
<accession>A0ABR2HWZ0</accession>
<dbReference type="Pfam" id="PF17763">
    <property type="entry name" value="Asparaginase_C"/>
    <property type="match status" value="1"/>
</dbReference>
<dbReference type="InterPro" id="IPR040919">
    <property type="entry name" value="Asparaginase_C"/>
</dbReference>
<evidence type="ECO:0000313" key="8">
    <source>
        <dbReference type="Proteomes" id="UP001470230"/>
    </source>
</evidence>
<feature type="domain" description="L-asparaginase N-terminal" evidence="5">
    <location>
        <begin position="16"/>
        <end position="205"/>
    </location>
</feature>
<reference evidence="7 8" key="1">
    <citation type="submission" date="2024-04" db="EMBL/GenBank/DDBJ databases">
        <title>Tritrichomonas musculus Genome.</title>
        <authorList>
            <person name="Alves-Ferreira E."/>
            <person name="Grigg M."/>
            <person name="Lorenzi H."/>
            <person name="Galac M."/>
        </authorList>
    </citation>
    <scope>NUCLEOTIDE SEQUENCE [LARGE SCALE GENOMIC DNA]</scope>
    <source>
        <strain evidence="7 8">EAF2021</strain>
    </source>
</reference>
<evidence type="ECO:0000256" key="4">
    <source>
        <dbReference type="PROSITE-ProRule" id="PRU10100"/>
    </source>
</evidence>
<evidence type="ECO:0000256" key="1">
    <source>
        <dbReference type="ARBA" id="ARBA00012920"/>
    </source>
</evidence>
<dbReference type="NCBIfam" id="TIGR00519">
    <property type="entry name" value="asnASE_I"/>
    <property type="match status" value="1"/>
</dbReference>
<sequence>MDYHEFSNPDMTKASIFLIYTGGTIGMKEDSKDRTLKPFDFKHILQKVPEIGRFASRIDSFTFDPLIDSSDVEPSSWQELAQLIKTHYLQYDGFVILHGTDTMAYTASALSFMLDNLQKPIILTGSQLPIGAPRTDGKENIISAVEIAATRDSEGKAFVPEVCIYFNSMLMRGNRSVKINSEEFRAFVSPNYPVLADAGIYIKYQFKNILKVPDKEGGLIVNSELDTRVSILKLHPGITPGVVKYILCSPETRAVIIETYGAGNAPSKDWFLDILKEANSLGKIMVNITQCTVGTVNMSIYATGKTLENCGVINGYDSTTEAALGKLFVLMGKSKDNEWVKKMMHRNLKGEISTDHFSEGR</sequence>
<evidence type="ECO:0000256" key="2">
    <source>
        <dbReference type="ARBA" id="ARBA00022801"/>
    </source>
</evidence>
<dbReference type="PROSITE" id="PS00144">
    <property type="entry name" value="ASN_GLN_ASE_1"/>
    <property type="match status" value="1"/>
</dbReference>
<dbReference type="SFLD" id="SFLDS00057">
    <property type="entry name" value="Glutaminase/Asparaginase"/>
    <property type="match status" value="1"/>
</dbReference>
<dbReference type="Gene3D" id="3.40.50.40">
    <property type="match status" value="1"/>
</dbReference>
<dbReference type="Gene3D" id="3.40.50.1170">
    <property type="entry name" value="L-asparaginase, N-terminal domain"/>
    <property type="match status" value="1"/>
</dbReference>
<protein>
    <recommendedName>
        <fullName evidence="1">asparaginase</fullName>
        <ecNumber evidence="1">3.5.1.1</ecNumber>
    </recommendedName>
</protein>
<feature type="active site" evidence="4">
    <location>
        <position position="100"/>
    </location>
</feature>
<dbReference type="InterPro" id="IPR027475">
    <property type="entry name" value="Asparaginase/glutaminase_AS2"/>
</dbReference>
<feature type="domain" description="Asparaginase/glutaminase C-terminal" evidence="6">
    <location>
        <begin position="228"/>
        <end position="344"/>
    </location>
</feature>
<dbReference type="SUPFAM" id="SSF53774">
    <property type="entry name" value="Glutaminase/Asparaginase"/>
    <property type="match status" value="1"/>
</dbReference>